<dbReference type="InterPro" id="IPR036382">
    <property type="entry name" value="Guanylin_sf"/>
</dbReference>
<comment type="similarity">
    <text evidence="2">Belongs to the guanylin family.</text>
</comment>
<evidence type="ECO:0000256" key="2">
    <source>
        <dbReference type="ARBA" id="ARBA00009883"/>
    </source>
</evidence>
<keyword evidence="3" id="KW-0964">Secreted</keyword>
<dbReference type="PRINTS" id="PR00774">
    <property type="entry name" value="GUANYLIN"/>
</dbReference>
<reference evidence="9" key="2">
    <citation type="submission" date="2025-09" db="UniProtKB">
        <authorList>
            <consortium name="Ensembl"/>
        </authorList>
    </citation>
    <scope>IDENTIFICATION</scope>
</reference>
<dbReference type="AlphaFoldDB" id="A0A3Q0S628"/>
<dbReference type="Ensembl" id="ENSACIT00000016284.1">
    <property type="protein sequence ID" value="ENSACIP00000015870.1"/>
    <property type="gene ID" value="ENSACIG00000012284.1"/>
</dbReference>
<dbReference type="GeneTree" id="ENSGT01010000222588"/>
<dbReference type="Pfam" id="PF02058">
    <property type="entry name" value="Guanylin"/>
    <property type="match status" value="1"/>
</dbReference>
<dbReference type="STRING" id="61819.ENSACIP00000015870"/>
<evidence type="ECO:0000256" key="7">
    <source>
        <dbReference type="ARBA" id="ARBA00041176"/>
    </source>
</evidence>
<evidence type="ECO:0000313" key="9">
    <source>
        <dbReference type="Ensembl" id="ENSACIP00000015870.1"/>
    </source>
</evidence>
<dbReference type="Gene3D" id="3.90.1450.10">
    <property type="entry name" value="Guanylin"/>
    <property type="match status" value="1"/>
</dbReference>
<keyword evidence="10" id="KW-1185">Reference proteome</keyword>
<organism evidence="9 10">
    <name type="scientific">Amphilophus citrinellus</name>
    <name type="common">Midas cichlid</name>
    <name type="synonym">Cichlasoma citrinellum</name>
    <dbReference type="NCBI Taxonomy" id="61819"/>
    <lineage>
        <taxon>Eukaryota</taxon>
        <taxon>Metazoa</taxon>
        <taxon>Chordata</taxon>
        <taxon>Craniata</taxon>
        <taxon>Vertebrata</taxon>
        <taxon>Euteleostomi</taxon>
        <taxon>Actinopterygii</taxon>
        <taxon>Neopterygii</taxon>
        <taxon>Teleostei</taxon>
        <taxon>Neoteleostei</taxon>
        <taxon>Acanthomorphata</taxon>
        <taxon>Ovalentaria</taxon>
        <taxon>Cichlomorphae</taxon>
        <taxon>Cichliformes</taxon>
        <taxon>Cichlidae</taxon>
        <taxon>New World cichlids</taxon>
        <taxon>Cichlasomatinae</taxon>
        <taxon>Heroini</taxon>
        <taxon>Amphilophus</taxon>
    </lineage>
</organism>
<feature type="chain" id="PRO_5018585786" description="Guanylate cyclase activator 2B" evidence="8">
    <location>
        <begin position="25"/>
        <end position="147"/>
    </location>
</feature>
<evidence type="ECO:0000256" key="3">
    <source>
        <dbReference type="ARBA" id="ARBA00022525"/>
    </source>
</evidence>
<dbReference type="GO" id="GO:0005576">
    <property type="term" value="C:extracellular region"/>
    <property type="evidence" value="ECO:0007669"/>
    <property type="project" value="UniProtKB-SubCell"/>
</dbReference>
<proteinExistence type="inferred from homology"/>
<evidence type="ECO:0000256" key="1">
    <source>
        <dbReference type="ARBA" id="ARBA00004613"/>
    </source>
</evidence>
<evidence type="ECO:0000256" key="6">
    <source>
        <dbReference type="ARBA" id="ARBA00037765"/>
    </source>
</evidence>
<dbReference type="GO" id="GO:0030250">
    <property type="term" value="F:guanylate cyclase activator activity"/>
    <property type="evidence" value="ECO:0007669"/>
    <property type="project" value="InterPro"/>
</dbReference>
<feature type="signal peptide" evidence="8">
    <location>
        <begin position="1"/>
        <end position="24"/>
    </location>
</feature>
<dbReference type="Proteomes" id="UP000261340">
    <property type="component" value="Unplaced"/>
</dbReference>
<protein>
    <recommendedName>
        <fullName evidence="7">Guanylate cyclase activator 2B</fullName>
    </recommendedName>
</protein>
<comment type="subcellular location">
    <subcellularLocation>
        <location evidence="1">Secreted</location>
    </subcellularLocation>
</comment>
<evidence type="ECO:0000256" key="4">
    <source>
        <dbReference type="ARBA" id="ARBA00022729"/>
    </source>
</evidence>
<reference evidence="9" key="1">
    <citation type="submission" date="2025-08" db="UniProtKB">
        <authorList>
            <consortium name="Ensembl"/>
        </authorList>
    </citation>
    <scope>IDENTIFICATION</scope>
</reference>
<comment type="function">
    <text evidence="6">Endogenous activator of intestinal guanylate cyclase. It stimulates this enzyme through the same receptor binding region as the heat-stable enterotoxins. May be a potent physiological regulator of intestinal fluid and electrolyte transport. May be an autocrine/paracrine regulator of intestinal salt and water transport.</text>
</comment>
<name>A0A3Q0S628_AMPCI</name>
<accession>A0A3Q0S628</accession>
<evidence type="ECO:0000313" key="10">
    <source>
        <dbReference type="Proteomes" id="UP000261340"/>
    </source>
</evidence>
<keyword evidence="4 8" id="KW-0732">Signal</keyword>
<dbReference type="PANTHER" id="PTHR11318:SF4">
    <property type="entry name" value="GUANYLATE CYCLASE ACTIVATOR 2B"/>
    <property type="match status" value="1"/>
</dbReference>
<evidence type="ECO:0000256" key="8">
    <source>
        <dbReference type="SAM" id="SignalP"/>
    </source>
</evidence>
<keyword evidence="5" id="KW-1015">Disulfide bond</keyword>
<dbReference type="SUPFAM" id="SSF89890">
    <property type="entry name" value="Proguanylin"/>
    <property type="match status" value="1"/>
</dbReference>
<sequence length="147" mass="15573">MCVAVAQWAGAHLATRGLLVRVHAVIVSLGKTLSPHCECGCVFGGGLSDCPGAAVATLVAYHHQAGDRRFPLEAVKQLKKIVALDDNVGRHLDTNTVRAVCANPLLPQVFRPVCQRDEAGAVFSNLLATDMNECEICANPACTGCMY</sequence>
<dbReference type="PANTHER" id="PTHR11318">
    <property type="entry name" value="GUANYLIN FAMILY MEMBER"/>
    <property type="match status" value="1"/>
</dbReference>
<dbReference type="InterPro" id="IPR000879">
    <property type="entry name" value="Guanylin"/>
</dbReference>
<evidence type="ECO:0000256" key="5">
    <source>
        <dbReference type="ARBA" id="ARBA00023157"/>
    </source>
</evidence>